<feature type="transmembrane region" description="Helical" evidence="2">
    <location>
        <begin position="12"/>
        <end position="30"/>
    </location>
</feature>
<gene>
    <name evidence="4" type="ORF">DCHRY22_LOCUS230</name>
</gene>
<reference evidence="4" key="1">
    <citation type="submission" date="2021-09" db="EMBL/GenBank/DDBJ databases">
        <authorList>
            <person name="Martin H S."/>
        </authorList>
    </citation>
    <scope>NUCLEOTIDE SEQUENCE</scope>
</reference>
<dbReference type="PROSITE" id="PS51257">
    <property type="entry name" value="PROKAR_LIPOPROTEIN"/>
    <property type="match status" value="1"/>
</dbReference>
<dbReference type="AlphaFoldDB" id="A0A8J2MH49"/>
<feature type="compositionally biased region" description="Acidic residues" evidence="1">
    <location>
        <begin position="332"/>
        <end position="345"/>
    </location>
</feature>
<keyword evidence="2" id="KW-0812">Transmembrane</keyword>
<dbReference type="Gene3D" id="3.40.50.1820">
    <property type="entry name" value="alpha/beta hydrolase"/>
    <property type="match status" value="1"/>
</dbReference>
<dbReference type="PANTHER" id="PTHR12277:SF81">
    <property type="entry name" value="PROTEIN ABHD13"/>
    <property type="match status" value="1"/>
</dbReference>
<accession>A0A8J2MH49</accession>
<organism evidence="4 5">
    <name type="scientific">Danaus chrysippus</name>
    <name type="common">African queen</name>
    <dbReference type="NCBI Taxonomy" id="151541"/>
    <lineage>
        <taxon>Eukaryota</taxon>
        <taxon>Metazoa</taxon>
        <taxon>Ecdysozoa</taxon>
        <taxon>Arthropoda</taxon>
        <taxon>Hexapoda</taxon>
        <taxon>Insecta</taxon>
        <taxon>Pterygota</taxon>
        <taxon>Neoptera</taxon>
        <taxon>Endopterygota</taxon>
        <taxon>Lepidoptera</taxon>
        <taxon>Glossata</taxon>
        <taxon>Ditrysia</taxon>
        <taxon>Papilionoidea</taxon>
        <taxon>Nymphalidae</taxon>
        <taxon>Danainae</taxon>
        <taxon>Danaini</taxon>
        <taxon>Danaina</taxon>
        <taxon>Danaus</taxon>
        <taxon>Anosia</taxon>
    </lineage>
</organism>
<feature type="compositionally biased region" description="Low complexity" evidence="1">
    <location>
        <begin position="320"/>
        <end position="329"/>
    </location>
</feature>
<dbReference type="PANTHER" id="PTHR12277">
    <property type="entry name" value="ALPHA/BETA HYDROLASE DOMAIN-CONTAINING PROTEIN"/>
    <property type="match status" value="1"/>
</dbReference>
<sequence length="354" mass="40346">MYHILRLLLYRLWVVSTLTLCSCFVIFWLYGFFLAVTAFTLGISGILYTAQDLLLFYPNDPPDSRAFVLQPSNYKLPYESVKIKTRDGYKIHMFFIRQLTNSNHKPTMIFFHGNAGNMGQRLSNVSGFYHKLGINILLVEYRGYGLSEGTPSEQGLYIDAQTAFDYIMQRDDIDRTKIIIFGRSLGGAVAIDLASRIEYKNKIWALIVENTFTSIPDMARIILKWKCLKWLPMFCHKNKFMSVHKISEVVCPTLVVCGAGDALVPPRMARELVARCGAARKRLAALQRGGHDDTWLCGDYYPALQRFLQRVPPLPPHPSLAPHSPLTPHYELDDEEEEEEGEDSSLDLTMVHTV</sequence>
<evidence type="ECO:0000256" key="2">
    <source>
        <dbReference type="SAM" id="Phobius"/>
    </source>
</evidence>
<protein>
    <submittedName>
        <fullName evidence="4">(African queen) hypothetical protein</fullName>
    </submittedName>
</protein>
<keyword evidence="2" id="KW-0472">Membrane</keyword>
<evidence type="ECO:0000313" key="5">
    <source>
        <dbReference type="Proteomes" id="UP000789524"/>
    </source>
</evidence>
<evidence type="ECO:0000259" key="3">
    <source>
        <dbReference type="Pfam" id="PF12146"/>
    </source>
</evidence>
<comment type="caution">
    <text evidence="4">The sequence shown here is derived from an EMBL/GenBank/DDBJ whole genome shotgun (WGS) entry which is preliminary data.</text>
</comment>
<dbReference type="GO" id="GO:0008474">
    <property type="term" value="F:palmitoyl-(protein) hydrolase activity"/>
    <property type="evidence" value="ECO:0007669"/>
    <property type="project" value="TreeGrafter"/>
</dbReference>
<dbReference type="InterPro" id="IPR029058">
    <property type="entry name" value="AB_hydrolase_fold"/>
</dbReference>
<name>A0A8J2MH49_9NEOP</name>
<dbReference type="InterPro" id="IPR022742">
    <property type="entry name" value="Hydrolase_4"/>
</dbReference>
<dbReference type="GO" id="GO:0016020">
    <property type="term" value="C:membrane"/>
    <property type="evidence" value="ECO:0007669"/>
    <property type="project" value="TreeGrafter"/>
</dbReference>
<dbReference type="Proteomes" id="UP000789524">
    <property type="component" value="Unassembled WGS sequence"/>
</dbReference>
<dbReference type="SUPFAM" id="SSF53474">
    <property type="entry name" value="alpha/beta-Hydrolases"/>
    <property type="match status" value="1"/>
</dbReference>
<keyword evidence="2" id="KW-1133">Transmembrane helix</keyword>
<dbReference type="OrthoDB" id="10249433at2759"/>
<dbReference type="EMBL" id="CAKASE010000043">
    <property type="protein sequence ID" value="CAG9557981.1"/>
    <property type="molecule type" value="Genomic_DNA"/>
</dbReference>
<feature type="domain" description="Serine aminopeptidase S33" evidence="3">
    <location>
        <begin position="103"/>
        <end position="239"/>
    </location>
</feature>
<keyword evidence="5" id="KW-1185">Reference proteome</keyword>
<feature type="region of interest" description="Disordered" evidence="1">
    <location>
        <begin position="318"/>
        <end position="354"/>
    </location>
</feature>
<proteinExistence type="predicted"/>
<evidence type="ECO:0000313" key="4">
    <source>
        <dbReference type="EMBL" id="CAG9557981.1"/>
    </source>
</evidence>
<dbReference type="Pfam" id="PF12146">
    <property type="entry name" value="Hydrolase_4"/>
    <property type="match status" value="1"/>
</dbReference>
<evidence type="ECO:0000256" key="1">
    <source>
        <dbReference type="SAM" id="MobiDB-lite"/>
    </source>
</evidence>